<gene>
    <name evidence="1" type="ORF">EVAR_99959_1</name>
</gene>
<dbReference type="EMBL" id="BGZK01003339">
    <property type="protein sequence ID" value="GBP00216.1"/>
    <property type="molecule type" value="Genomic_DNA"/>
</dbReference>
<reference evidence="1 2" key="1">
    <citation type="journal article" date="2019" name="Commun. Biol.">
        <title>The bagworm genome reveals a unique fibroin gene that provides high tensile strength.</title>
        <authorList>
            <person name="Kono N."/>
            <person name="Nakamura H."/>
            <person name="Ohtoshi R."/>
            <person name="Tomita M."/>
            <person name="Numata K."/>
            <person name="Arakawa K."/>
        </authorList>
    </citation>
    <scope>NUCLEOTIDE SEQUENCE [LARGE SCALE GENOMIC DNA]</scope>
</reference>
<dbReference type="AlphaFoldDB" id="A0A4C1SEC1"/>
<dbReference type="Proteomes" id="UP000299102">
    <property type="component" value="Unassembled WGS sequence"/>
</dbReference>
<protein>
    <submittedName>
        <fullName evidence="1">Uncharacterized protein</fullName>
    </submittedName>
</protein>
<keyword evidence="2" id="KW-1185">Reference proteome</keyword>
<accession>A0A4C1SEC1</accession>
<comment type="caution">
    <text evidence="1">The sequence shown here is derived from an EMBL/GenBank/DDBJ whole genome shotgun (WGS) entry which is preliminary data.</text>
</comment>
<evidence type="ECO:0000313" key="1">
    <source>
        <dbReference type="EMBL" id="GBP00216.1"/>
    </source>
</evidence>
<name>A0A4C1SEC1_EUMVA</name>
<organism evidence="1 2">
    <name type="scientific">Eumeta variegata</name>
    <name type="common">Bagworm moth</name>
    <name type="synonym">Eumeta japonica</name>
    <dbReference type="NCBI Taxonomy" id="151549"/>
    <lineage>
        <taxon>Eukaryota</taxon>
        <taxon>Metazoa</taxon>
        <taxon>Ecdysozoa</taxon>
        <taxon>Arthropoda</taxon>
        <taxon>Hexapoda</taxon>
        <taxon>Insecta</taxon>
        <taxon>Pterygota</taxon>
        <taxon>Neoptera</taxon>
        <taxon>Endopterygota</taxon>
        <taxon>Lepidoptera</taxon>
        <taxon>Glossata</taxon>
        <taxon>Ditrysia</taxon>
        <taxon>Tineoidea</taxon>
        <taxon>Psychidae</taxon>
        <taxon>Oiketicinae</taxon>
        <taxon>Eumeta</taxon>
    </lineage>
</organism>
<evidence type="ECO:0000313" key="2">
    <source>
        <dbReference type="Proteomes" id="UP000299102"/>
    </source>
</evidence>
<proteinExistence type="predicted"/>
<sequence>MQFIFVHVTANVIRWSPLCQLSSNSCRDVRVDSTLGGPPVAAVRAVAVLAAGAAGAQGLVRRVLLAGGALSAGARVRAAPAAAAPGGGALAAARARHVVAPAGRRGAAAASHTAEGPRRRQTYLGTSARAACTVYAGSFRERCNKSTGHGSLCLSFRLPVSLSPSLALAVRARKAARERDGRFYDGS</sequence>